<dbReference type="EMBL" id="CP074402">
    <property type="protein sequence ID" value="QVJ02351.1"/>
    <property type="molecule type" value="Genomic_DNA"/>
</dbReference>
<name>A0A975LAU3_9ACTN</name>
<feature type="chain" id="PRO_5039388336" evidence="2">
    <location>
        <begin position="21"/>
        <end position="170"/>
    </location>
</feature>
<evidence type="ECO:0000256" key="1">
    <source>
        <dbReference type="SAM" id="MobiDB-lite"/>
    </source>
</evidence>
<accession>A0A975LAU3</accession>
<protein>
    <submittedName>
        <fullName evidence="3">Lumazine-binding domain protein</fullName>
    </submittedName>
</protein>
<sequence length="170" mass="17368">MRRTLLCAALPLFLALTACSGGDEAPDGEAVEEAAQGDGQEGTEPSEEDAAEATDAARTVAEGFVAALIAGDGELACTFADESAQAAIVGQGDDGQDCVEAFPDYVAGLPGAEEIEVGEITVNTDLNGEALVANVEMVHPEETLGSLEVREVSDDEWRATRLPGTTLGGA</sequence>
<evidence type="ECO:0000313" key="3">
    <source>
        <dbReference type="EMBL" id="QVJ02351.1"/>
    </source>
</evidence>
<dbReference type="KEGG" id="nec:KGD82_07070"/>
<reference evidence="3" key="1">
    <citation type="submission" date="2021-05" db="EMBL/GenBank/DDBJ databases">
        <authorList>
            <person name="Kaiqin L."/>
            <person name="Jian G."/>
        </authorList>
    </citation>
    <scope>NUCLEOTIDE SEQUENCE</scope>
    <source>
        <strain evidence="3">HDS5</strain>
    </source>
</reference>
<evidence type="ECO:0000256" key="2">
    <source>
        <dbReference type="SAM" id="SignalP"/>
    </source>
</evidence>
<gene>
    <name evidence="3" type="ORF">KGD82_07070</name>
</gene>
<evidence type="ECO:0000313" key="4">
    <source>
        <dbReference type="Proteomes" id="UP000682416"/>
    </source>
</evidence>
<feature type="region of interest" description="Disordered" evidence="1">
    <location>
        <begin position="23"/>
        <end position="51"/>
    </location>
</feature>
<proteinExistence type="predicted"/>
<dbReference type="Proteomes" id="UP000682416">
    <property type="component" value="Chromosome"/>
</dbReference>
<dbReference type="RefSeq" id="WP_431867595.1">
    <property type="nucleotide sequence ID" value="NZ_CBDRIY010000001.1"/>
</dbReference>
<feature type="signal peptide" evidence="2">
    <location>
        <begin position="1"/>
        <end position="20"/>
    </location>
</feature>
<organism evidence="3 4">
    <name type="scientific">Nocardiopsis eucommiae</name>
    <dbReference type="NCBI Taxonomy" id="2831970"/>
    <lineage>
        <taxon>Bacteria</taxon>
        <taxon>Bacillati</taxon>
        <taxon>Actinomycetota</taxon>
        <taxon>Actinomycetes</taxon>
        <taxon>Streptosporangiales</taxon>
        <taxon>Nocardiopsidaceae</taxon>
        <taxon>Nocardiopsis</taxon>
    </lineage>
</organism>
<keyword evidence="4" id="KW-1185">Reference proteome</keyword>
<dbReference type="AlphaFoldDB" id="A0A975LAU3"/>
<dbReference type="PROSITE" id="PS51257">
    <property type="entry name" value="PROKAR_LIPOPROTEIN"/>
    <property type="match status" value="1"/>
</dbReference>
<keyword evidence="2" id="KW-0732">Signal</keyword>